<evidence type="ECO:0000256" key="3">
    <source>
        <dbReference type="ARBA" id="ARBA00022598"/>
    </source>
</evidence>
<evidence type="ECO:0000256" key="11">
    <source>
        <dbReference type="ARBA" id="ARBA00047552"/>
    </source>
</evidence>
<feature type="domain" description="Valyl-tRNA synthetase tRNA-binding arm" evidence="16">
    <location>
        <begin position="318"/>
        <end position="382"/>
    </location>
</feature>
<evidence type="ECO:0000256" key="7">
    <source>
        <dbReference type="ARBA" id="ARBA00023054"/>
    </source>
</evidence>
<comment type="catalytic activity">
    <reaction evidence="11">
        <text>tRNA(Val) + L-valine + ATP = L-valyl-tRNA(Val) + AMP + diphosphate</text>
        <dbReference type="Rhea" id="RHEA:10704"/>
        <dbReference type="Rhea" id="RHEA-COMP:9672"/>
        <dbReference type="Rhea" id="RHEA-COMP:9708"/>
        <dbReference type="ChEBI" id="CHEBI:30616"/>
        <dbReference type="ChEBI" id="CHEBI:33019"/>
        <dbReference type="ChEBI" id="CHEBI:57762"/>
        <dbReference type="ChEBI" id="CHEBI:78442"/>
        <dbReference type="ChEBI" id="CHEBI:78537"/>
        <dbReference type="ChEBI" id="CHEBI:456215"/>
        <dbReference type="EC" id="6.1.1.9"/>
    </reaction>
</comment>
<evidence type="ECO:0000259" key="15">
    <source>
        <dbReference type="Pfam" id="PF08264"/>
    </source>
</evidence>
<dbReference type="SUPFAM" id="SSF46589">
    <property type="entry name" value="tRNA-binding arm"/>
    <property type="match status" value="1"/>
</dbReference>
<feature type="coiled-coil region" evidence="13">
    <location>
        <begin position="316"/>
        <end position="378"/>
    </location>
</feature>
<keyword evidence="6" id="KW-0648">Protein biosynthesis</keyword>
<accession>A0A2C6M7J2</accession>
<evidence type="ECO:0000256" key="6">
    <source>
        <dbReference type="ARBA" id="ARBA00022917"/>
    </source>
</evidence>
<dbReference type="GO" id="GO:0006438">
    <property type="term" value="P:valyl-tRNA aminoacylation"/>
    <property type="evidence" value="ECO:0007669"/>
    <property type="project" value="InterPro"/>
</dbReference>
<dbReference type="InterPro" id="IPR013155">
    <property type="entry name" value="M/V/L/I-tRNA-synth_anticd-bd"/>
</dbReference>
<dbReference type="SUPFAM" id="SSF47323">
    <property type="entry name" value="Anticodon-binding domain of a subclass of class I aminoacyl-tRNA synthetases"/>
    <property type="match status" value="1"/>
</dbReference>
<comment type="caution">
    <text evidence="17">The sequence shown here is derived from an EMBL/GenBank/DDBJ whole genome shotgun (WGS) entry which is preliminary data.</text>
</comment>
<gene>
    <name evidence="17" type="ORF">P378_18825</name>
</gene>
<organism evidence="17 18">
    <name type="scientific">Desulforamulus profundi</name>
    <dbReference type="NCBI Taxonomy" id="1383067"/>
    <lineage>
        <taxon>Bacteria</taxon>
        <taxon>Bacillati</taxon>
        <taxon>Bacillota</taxon>
        <taxon>Clostridia</taxon>
        <taxon>Eubacteriales</taxon>
        <taxon>Peptococcaceae</taxon>
        <taxon>Desulforamulus</taxon>
    </lineage>
</organism>
<evidence type="ECO:0000313" key="18">
    <source>
        <dbReference type="Proteomes" id="UP000222564"/>
    </source>
</evidence>
<evidence type="ECO:0000259" key="16">
    <source>
        <dbReference type="Pfam" id="PF10458"/>
    </source>
</evidence>
<dbReference type="SUPFAM" id="SSF52374">
    <property type="entry name" value="Nucleotidylyl transferase"/>
    <property type="match status" value="1"/>
</dbReference>
<dbReference type="InterPro" id="IPR010978">
    <property type="entry name" value="tRNA-bd_arm"/>
</dbReference>
<dbReference type="AlphaFoldDB" id="A0A2C6M7J2"/>
<dbReference type="PANTHER" id="PTHR11946:SF93">
    <property type="entry name" value="VALINE--TRNA LIGASE, CHLOROPLASTIC_MITOCHONDRIAL 2"/>
    <property type="match status" value="1"/>
</dbReference>
<dbReference type="Pfam" id="PF00133">
    <property type="entry name" value="tRNA-synt_1"/>
    <property type="match status" value="1"/>
</dbReference>
<dbReference type="InterPro" id="IPR014729">
    <property type="entry name" value="Rossmann-like_a/b/a_fold"/>
</dbReference>
<keyword evidence="18" id="KW-1185">Reference proteome</keyword>
<feature type="domain" description="Aminoacyl-tRNA synthetase class Ia" evidence="14">
    <location>
        <begin position="1"/>
        <end position="69"/>
    </location>
</feature>
<dbReference type="Pfam" id="PF10458">
    <property type="entry name" value="Val_tRNA-synt_C"/>
    <property type="match status" value="1"/>
</dbReference>
<dbReference type="Gene3D" id="1.10.287.380">
    <property type="entry name" value="Valyl-tRNA synthetase, C-terminal domain"/>
    <property type="match status" value="1"/>
</dbReference>
<dbReference type="Gene3D" id="3.40.50.620">
    <property type="entry name" value="HUPs"/>
    <property type="match status" value="1"/>
</dbReference>
<evidence type="ECO:0000256" key="5">
    <source>
        <dbReference type="ARBA" id="ARBA00022840"/>
    </source>
</evidence>
<dbReference type="Pfam" id="PF08264">
    <property type="entry name" value="Anticodon_1"/>
    <property type="match status" value="1"/>
</dbReference>
<dbReference type="Gene3D" id="1.10.730.10">
    <property type="entry name" value="Isoleucyl-tRNA Synthetase, Domain 1"/>
    <property type="match status" value="1"/>
</dbReference>
<dbReference type="InterPro" id="IPR019499">
    <property type="entry name" value="Val-tRNA_synth_tRNA-bd"/>
</dbReference>
<reference evidence="17 18" key="1">
    <citation type="submission" date="2013-09" db="EMBL/GenBank/DDBJ databases">
        <title>Biodegradation of hydrocarbons in the deep terrestrial subsurface : characterization of a microbial consortium composed of two Desulfotomaculum species originating from a deep geological formation.</title>
        <authorList>
            <person name="Aullo T."/>
            <person name="Berlendis S."/>
            <person name="Lascourreges J.-F."/>
            <person name="Dessort D."/>
            <person name="Saint-Laurent S."/>
            <person name="Schraauwers B."/>
            <person name="Mas J."/>
            <person name="Magot M."/>
            <person name="Ranchou-Peyruse A."/>
        </authorList>
    </citation>
    <scope>NUCLEOTIDE SEQUENCE [LARGE SCALE GENOMIC DNA]</scope>
    <source>
        <strain evidence="17 18">Bs107</strain>
    </source>
</reference>
<keyword evidence="2" id="KW-0963">Cytoplasm</keyword>
<feature type="domain" description="Methionyl/Valyl/Leucyl/Isoleucyl-tRNA synthetase anticodon-binding" evidence="15">
    <location>
        <begin position="111"/>
        <end position="259"/>
    </location>
</feature>
<dbReference type="CDD" id="cd07962">
    <property type="entry name" value="Anticodon_Ia_Val"/>
    <property type="match status" value="1"/>
</dbReference>
<dbReference type="InterPro" id="IPR033705">
    <property type="entry name" value="Anticodon_Ia_Val"/>
</dbReference>
<keyword evidence="7 13" id="KW-0175">Coiled coil</keyword>
<dbReference type="GO" id="GO:0005524">
    <property type="term" value="F:ATP binding"/>
    <property type="evidence" value="ECO:0007669"/>
    <property type="project" value="UniProtKB-KW"/>
</dbReference>
<sequence>MIFSGLRFMNQEPFKEVFIHGLVLDSLGRKMSKSLGNGVDPLDVIESHGADSLRFMLITGNTPGNDLRFHFERLDGARNFANKLWNASRFVMMNLGDYNPAAQGGPYSLADRWILSRLQGAVSQVTDYLERYELGEAARVLYEFIWSEFCDWYIELAKPRLFGKTTPEDRVTAQQVLVQVLRKTLELLHPFMPFITEEIWQKLPHRGASIMLASWPTAEESLKDEVAESEVAVLIEVITAIRRIRGEMNVPPGKKAETILVSGDAGFRGILERNTAYVQGLANTEVKVLAELQQKPDQSASAVTRGVEIFVPLKGLIDLDKEIARLNKELKAVQTDLARVQGKLNNQGFLAKAPADVIEKEKTKEEELSMKANALKDRLAMLS</sequence>
<evidence type="ECO:0000256" key="2">
    <source>
        <dbReference type="ARBA" id="ARBA00022490"/>
    </source>
</evidence>
<proteinExistence type="inferred from homology"/>
<evidence type="ECO:0000313" key="17">
    <source>
        <dbReference type="EMBL" id="PHJ37029.1"/>
    </source>
</evidence>
<dbReference type="FunFam" id="1.10.287.380:FF:000001">
    <property type="entry name" value="Valine--tRNA ligase"/>
    <property type="match status" value="1"/>
</dbReference>
<dbReference type="InterPro" id="IPR009080">
    <property type="entry name" value="tRNAsynth_Ia_anticodon-bd"/>
</dbReference>
<comment type="similarity">
    <text evidence="12">Belongs to the class-I aminoacyl-tRNA synthetase family. ValS type 1 subfamily.</text>
</comment>
<evidence type="ECO:0000256" key="4">
    <source>
        <dbReference type="ARBA" id="ARBA00022741"/>
    </source>
</evidence>
<evidence type="ECO:0000256" key="13">
    <source>
        <dbReference type="SAM" id="Coils"/>
    </source>
</evidence>
<evidence type="ECO:0000256" key="1">
    <source>
        <dbReference type="ARBA" id="ARBA00013169"/>
    </source>
</evidence>
<keyword evidence="5" id="KW-0067">ATP-binding</keyword>
<dbReference type="FunFam" id="1.10.730.10:FF:000014">
    <property type="entry name" value="Valine--tRNA ligase"/>
    <property type="match status" value="1"/>
</dbReference>
<dbReference type="InterPro" id="IPR002303">
    <property type="entry name" value="Valyl-tRNA_ligase"/>
</dbReference>
<dbReference type="EC" id="6.1.1.9" evidence="1"/>
<evidence type="ECO:0000256" key="10">
    <source>
        <dbReference type="ARBA" id="ARBA00029936"/>
    </source>
</evidence>
<dbReference type="InterPro" id="IPR002300">
    <property type="entry name" value="aa-tRNA-synth_Ia"/>
</dbReference>
<keyword evidence="3" id="KW-0436">Ligase</keyword>
<dbReference type="Proteomes" id="UP000222564">
    <property type="component" value="Unassembled WGS sequence"/>
</dbReference>
<name>A0A2C6M7J2_9FIRM</name>
<dbReference type="EMBL" id="AWQQ01000120">
    <property type="protein sequence ID" value="PHJ37029.1"/>
    <property type="molecule type" value="Genomic_DNA"/>
</dbReference>
<protein>
    <recommendedName>
        <fullName evidence="9">Valine--tRNA ligase</fullName>
        <ecNumber evidence="1">6.1.1.9</ecNumber>
    </recommendedName>
    <alternativeName>
        <fullName evidence="10">Valyl-tRNA synthetase</fullName>
    </alternativeName>
</protein>
<dbReference type="PANTHER" id="PTHR11946">
    <property type="entry name" value="VALYL-TRNA SYNTHETASES"/>
    <property type="match status" value="1"/>
</dbReference>
<dbReference type="GO" id="GO:0004832">
    <property type="term" value="F:valine-tRNA ligase activity"/>
    <property type="evidence" value="ECO:0007669"/>
    <property type="project" value="UniProtKB-EC"/>
</dbReference>
<evidence type="ECO:0000259" key="14">
    <source>
        <dbReference type="Pfam" id="PF00133"/>
    </source>
</evidence>
<evidence type="ECO:0000256" key="9">
    <source>
        <dbReference type="ARBA" id="ARBA00024407"/>
    </source>
</evidence>
<evidence type="ECO:0000256" key="8">
    <source>
        <dbReference type="ARBA" id="ARBA00023146"/>
    </source>
</evidence>
<keyword evidence="8" id="KW-0030">Aminoacyl-tRNA synthetase</keyword>
<keyword evidence="4" id="KW-0547">Nucleotide-binding</keyword>
<evidence type="ECO:0000256" key="12">
    <source>
        <dbReference type="ARBA" id="ARBA00060830"/>
    </source>
</evidence>
<dbReference type="InterPro" id="IPR037118">
    <property type="entry name" value="Val-tRNA_synth_C_sf"/>
</dbReference>
<dbReference type="GO" id="GO:0005829">
    <property type="term" value="C:cytosol"/>
    <property type="evidence" value="ECO:0007669"/>
    <property type="project" value="TreeGrafter"/>
</dbReference>